<name>A0A7H9B2R4_ZYGMR</name>
<keyword evidence="5" id="KW-0735">Signal-anchor</keyword>
<dbReference type="FunFam" id="3.90.550.10:FF:000051">
    <property type="entry name" value="Alpha-1,2-mannosyltransferase (Ktr4)"/>
    <property type="match status" value="1"/>
</dbReference>
<evidence type="ECO:0000313" key="10">
    <source>
        <dbReference type="Proteomes" id="UP000509704"/>
    </source>
</evidence>
<dbReference type="Gene3D" id="3.90.550.10">
    <property type="entry name" value="Spore Coat Polysaccharide Biosynthesis Protein SpsA, Chain A"/>
    <property type="match status" value="1"/>
</dbReference>
<feature type="region of interest" description="Disordered" evidence="7">
    <location>
        <begin position="48"/>
        <end position="67"/>
    </location>
</feature>
<keyword evidence="10" id="KW-1185">Reference proteome</keyword>
<dbReference type="EMBL" id="CP058607">
    <property type="protein sequence ID" value="QLG72674.1"/>
    <property type="molecule type" value="Genomic_DNA"/>
</dbReference>
<accession>A0A7H9B2R4</accession>
<evidence type="ECO:0000256" key="7">
    <source>
        <dbReference type="SAM" id="MobiDB-lite"/>
    </source>
</evidence>
<dbReference type="GeneID" id="59236398"/>
<organism evidence="9 10">
    <name type="scientific">Zygotorulaspora mrakii</name>
    <name type="common">Zygosaccharomyces mrakii</name>
    <dbReference type="NCBI Taxonomy" id="42260"/>
    <lineage>
        <taxon>Eukaryota</taxon>
        <taxon>Fungi</taxon>
        <taxon>Dikarya</taxon>
        <taxon>Ascomycota</taxon>
        <taxon>Saccharomycotina</taxon>
        <taxon>Saccharomycetes</taxon>
        <taxon>Saccharomycetales</taxon>
        <taxon>Saccharomycetaceae</taxon>
        <taxon>Zygotorulaspora</taxon>
    </lineage>
</organism>
<feature type="compositionally biased region" description="Polar residues" evidence="7">
    <location>
        <begin position="56"/>
        <end position="67"/>
    </location>
</feature>
<dbReference type="Pfam" id="PF01793">
    <property type="entry name" value="Glyco_transf_15"/>
    <property type="match status" value="1"/>
</dbReference>
<dbReference type="Proteomes" id="UP000509704">
    <property type="component" value="Chromosome 4"/>
</dbReference>
<comment type="subcellular location">
    <subcellularLocation>
        <location evidence="1">Membrane</location>
        <topology evidence="1">Single-pass type II membrane protein</topology>
    </subcellularLocation>
</comment>
<dbReference type="GO" id="GO:0000032">
    <property type="term" value="P:cell wall mannoprotein biosynthetic process"/>
    <property type="evidence" value="ECO:0007669"/>
    <property type="project" value="TreeGrafter"/>
</dbReference>
<dbReference type="SUPFAM" id="SSF53448">
    <property type="entry name" value="Nucleotide-diphospho-sugar transferases"/>
    <property type="match status" value="1"/>
</dbReference>
<evidence type="ECO:0000256" key="8">
    <source>
        <dbReference type="SAM" id="Phobius"/>
    </source>
</evidence>
<sequence length="411" mass="48614">MQFSIIFRRYLHGKYLRVVLLLLVISVTTIFCSFKIGDTSLLVPKGNSYSEKGKNSVKTSAEPTSNSKLRTGQDIILTLARNSELEDMKDSIISFERSFNSKFHYDWWFMNDEEFDQEFKSVVKSLVSGDVKFIKIPKEYWSYPEHIDQKKAASSRNEYEKKKVMYGKSESYRFMCRFNSGMFYKLPELEGVDYYWRIEPAVRFDCDITYDVFQYMRENDKQYAFSMALQEDIRTIPSLWDVTKEFFKDNPELIAPGNSIDFVTDDRGVSYNLCHFWSNFEIASLEFFRESGYDEYFKFLDERGGFFYERWGDAPVHTIAVSVLLPAEKIHFVGNTGYFHNPNQDCPRNSELRSSLKCRCDPSTDFTWHKWSCVNKFFEIHNYVRPDSLDNIKKYYPTIYETIDLHESKDT</sequence>
<feature type="active site" description="Nucleophile" evidence="6">
    <location>
        <position position="281"/>
    </location>
</feature>
<dbReference type="GO" id="GO:0006487">
    <property type="term" value="P:protein N-linked glycosylation"/>
    <property type="evidence" value="ECO:0007669"/>
    <property type="project" value="TreeGrafter"/>
</dbReference>
<dbReference type="GO" id="GO:0005794">
    <property type="term" value="C:Golgi apparatus"/>
    <property type="evidence" value="ECO:0007669"/>
    <property type="project" value="TreeGrafter"/>
</dbReference>
<keyword evidence="8" id="KW-0472">Membrane</keyword>
<keyword evidence="3" id="KW-0328">Glycosyltransferase</keyword>
<reference evidence="9 10" key="1">
    <citation type="submission" date="2020-07" db="EMBL/GenBank/DDBJ databases">
        <title>The yeast mating-type switching endonuclease HO is a domesticated member of an unorthodox homing genetic element family.</title>
        <authorList>
            <person name="Coughlan A.Y."/>
            <person name="Lombardi L."/>
            <person name="Braun-Galleani S."/>
            <person name="Martos A.R."/>
            <person name="Galeote V."/>
            <person name="Bigey F."/>
            <person name="Dequin S."/>
            <person name="Byrne K.P."/>
            <person name="Wolfe K.H."/>
        </authorList>
    </citation>
    <scope>NUCLEOTIDE SEQUENCE [LARGE SCALE GENOMIC DNA]</scope>
    <source>
        <strain evidence="9 10">NRRL Y-6702</strain>
    </source>
</reference>
<keyword evidence="8" id="KW-1133">Transmembrane helix</keyword>
<dbReference type="AlphaFoldDB" id="A0A7H9B2R4"/>
<evidence type="ECO:0000313" key="9">
    <source>
        <dbReference type="EMBL" id="QLG72674.1"/>
    </source>
</evidence>
<evidence type="ECO:0000256" key="2">
    <source>
        <dbReference type="ARBA" id="ARBA00007677"/>
    </source>
</evidence>
<keyword evidence="8" id="KW-0812">Transmembrane</keyword>
<evidence type="ECO:0000256" key="3">
    <source>
        <dbReference type="ARBA" id="ARBA00022676"/>
    </source>
</evidence>
<dbReference type="OrthoDB" id="439943at2759"/>
<dbReference type="InterPro" id="IPR029044">
    <property type="entry name" value="Nucleotide-diphossugar_trans"/>
</dbReference>
<feature type="transmembrane region" description="Helical" evidence="8">
    <location>
        <begin position="15"/>
        <end position="36"/>
    </location>
</feature>
<evidence type="ECO:0008006" key="11">
    <source>
        <dbReference type="Google" id="ProtNLM"/>
    </source>
</evidence>
<protein>
    <recommendedName>
        <fullName evidence="11">Glycosyltransferase family 15 protein</fullName>
    </recommendedName>
</protein>
<evidence type="ECO:0000256" key="6">
    <source>
        <dbReference type="PIRSR" id="PIRSR018153-1"/>
    </source>
</evidence>
<dbReference type="PANTHER" id="PTHR31121">
    <property type="entry name" value="ALPHA-1,2 MANNOSYLTRANSFERASE KTR1"/>
    <property type="match status" value="1"/>
</dbReference>
<dbReference type="KEGG" id="zmk:HG535_0D03820"/>
<dbReference type="RefSeq" id="XP_037144402.1">
    <property type="nucleotide sequence ID" value="XM_037288507.1"/>
</dbReference>
<gene>
    <name evidence="9" type="ORF">HG535_0D03820</name>
</gene>
<dbReference type="InterPro" id="IPR002685">
    <property type="entry name" value="Glyco_trans_15"/>
</dbReference>
<dbReference type="GO" id="GO:0006493">
    <property type="term" value="P:protein O-linked glycosylation"/>
    <property type="evidence" value="ECO:0007669"/>
    <property type="project" value="TreeGrafter"/>
</dbReference>
<proteinExistence type="inferred from homology"/>
<dbReference type="GO" id="GO:0016020">
    <property type="term" value="C:membrane"/>
    <property type="evidence" value="ECO:0007669"/>
    <property type="project" value="UniProtKB-SubCell"/>
</dbReference>
<comment type="similarity">
    <text evidence="2">Belongs to the glycosyltransferase 15 family.</text>
</comment>
<dbReference type="PIRSF" id="PIRSF018153">
    <property type="entry name" value="Glyco_trans_15"/>
    <property type="match status" value="1"/>
</dbReference>
<evidence type="ECO:0000256" key="1">
    <source>
        <dbReference type="ARBA" id="ARBA00004606"/>
    </source>
</evidence>
<evidence type="ECO:0000256" key="4">
    <source>
        <dbReference type="ARBA" id="ARBA00022679"/>
    </source>
</evidence>
<dbReference type="GO" id="GO:0000026">
    <property type="term" value="F:alpha-1,2-mannosyltransferase activity"/>
    <property type="evidence" value="ECO:0007669"/>
    <property type="project" value="TreeGrafter"/>
</dbReference>
<keyword evidence="4" id="KW-0808">Transferase</keyword>
<evidence type="ECO:0000256" key="5">
    <source>
        <dbReference type="ARBA" id="ARBA00022968"/>
    </source>
</evidence>
<dbReference type="PANTHER" id="PTHR31121:SF6">
    <property type="entry name" value="ALPHA-1,2 MANNOSYLTRANSFERASE KTR1"/>
    <property type="match status" value="1"/>
</dbReference>